<evidence type="ECO:0000256" key="4">
    <source>
        <dbReference type="ARBA" id="ARBA00022692"/>
    </source>
</evidence>
<dbReference type="GO" id="GO:0005886">
    <property type="term" value="C:plasma membrane"/>
    <property type="evidence" value="ECO:0007669"/>
    <property type="project" value="UniProtKB-SubCell"/>
</dbReference>
<dbReference type="InterPro" id="IPR026392">
    <property type="entry name" value="Exo/Archaeosortase_dom"/>
</dbReference>
<evidence type="ECO:0000256" key="5">
    <source>
        <dbReference type="ARBA" id="ARBA00022801"/>
    </source>
</evidence>
<feature type="transmembrane region" description="Helical" evidence="8">
    <location>
        <begin position="42"/>
        <end position="60"/>
    </location>
</feature>
<feature type="transmembrane region" description="Helical" evidence="8">
    <location>
        <begin position="90"/>
        <end position="108"/>
    </location>
</feature>
<proteinExistence type="predicted"/>
<sequence>MVENWWNDPNYSHGFLVPLVSFGLIWRRRTQLKRAAAGPEPWGLLFIGIGLFMLLVGQLGHEFYLKRLSLIPVLWGLTLLNWGWKLGAKVIFPFAYLALMVPLPYILYDAVAFPLRLVAASIAGWFFELFGVPVLVEGNVLHLPHIVLNVVDACSGIRSLISLLAVGVIMAYMVLPNRWVKVLVVVFVIPVAVFTNALRVVAGGILAKFYGPQALEGTVHDFTGWLVFMAAFALLGGITWLLNRLTRRKEVANES</sequence>
<evidence type="ECO:0000256" key="7">
    <source>
        <dbReference type="ARBA" id="ARBA00023136"/>
    </source>
</evidence>
<keyword evidence="2" id="KW-1003">Cell membrane</keyword>
<comment type="caution">
    <text evidence="9">The sequence shown here is derived from an EMBL/GenBank/DDBJ whole genome shotgun (WGS) entry which is preliminary data.</text>
</comment>
<keyword evidence="3" id="KW-0645">Protease</keyword>
<comment type="subcellular location">
    <subcellularLocation>
        <location evidence="1">Cell membrane</location>
        <topology evidence="1">Multi-pass membrane protein</topology>
    </subcellularLocation>
</comment>
<dbReference type="InterPro" id="IPR013426">
    <property type="entry name" value="EpsH-like"/>
</dbReference>
<keyword evidence="6 8" id="KW-1133">Transmembrane helix</keyword>
<evidence type="ECO:0000256" key="1">
    <source>
        <dbReference type="ARBA" id="ARBA00004651"/>
    </source>
</evidence>
<feature type="transmembrane region" description="Helical" evidence="8">
    <location>
        <begin position="115"/>
        <end position="136"/>
    </location>
</feature>
<keyword evidence="10" id="KW-1185">Reference proteome</keyword>
<evidence type="ECO:0000256" key="6">
    <source>
        <dbReference type="ARBA" id="ARBA00022989"/>
    </source>
</evidence>
<evidence type="ECO:0000256" key="2">
    <source>
        <dbReference type="ARBA" id="ARBA00022475"/>
    </source>
</evidence>
<dbReference type="InterPro" id="IPR019127">
    <property type="entry name" value="Exosortase"/>
</dbReference>
<protein>
    <submittedName>
        <fullName evidence="9">Membrane protein</fullName>
    </submittedName>
</protein>
<dbReference type="NCBIfam" id="TIGR04178">
    <property type="entry name" value="exo_archaeo"/>
    <property type="match status" value="1"/>
</dbReference>
<dbReference type="STRING" id="1429043.X474_14950"/>
<feature type="transmembrane region" description="Helical" evidence="8">
    <location>
        <begin position="156"/>
        <end position="175"/>
    </location>
</feature>
<evidence type="ECO:0000313" key="10">
    <source>
        <dbReference type="Proteomes" id="UP000032233"/>
    </source>
</evidence>
<evidence type="ECO:0000313" key="9">
    <source>
        <dbReference type="EMBL" id="KIX13206.1"/>
    </source>
</evidence>
<keyword evidence="7 8" id="KW-0472">Membrane</keyword>
<gene>
    <name evidence="9" type="ORF">X474_14950</name>
</gene>
<dbReference type="GO" id="GO:0006508">
    <property type="term" value="P:proteolysis"/>
    <property type="evidence" value="ECO:0007669"/>
    <property type="project" value="UniProtKB-KW"/>
</dbReference>
<dbReference type="Proteomes" id="UP000032233">
    <property type="component" value="Unassembled WGS sequence"/>
</dbReference>
<organism evidence="9 10">
    <name type="scientific">Dethiosulfatarculus sandiegensis</name>
    <dbReference type="NCBI Taxonomy" id="1429043"/>
    <lineage>
        <taxon>Bacteria</taxon>
        <taxon>Pseudomonadati</taxon>
        <taxon>Thermodesulfobacteriota</taxon>
        <taxon>Desulfarculia</taxon>
        <taxon>Desulfarculales</taxon>
        <taxon>Desulfarculaceae</taxon>
        <taxon>Dethiosulfatarculus</taxon>
    </lineage>
</organism>
<feature type="transmembrane region" description="Helical" evidence="8">
    <location>
        <begin position="182"/>
        <end position="202"/>
    </location>
</feature>
<keyword evidence="5" id="KW-0378">Hydrolase</keyword>
<accession>A0A0D2JBP3</accession>
<dbReference type="Pfam" id="PF09721">
    <property type="entry name" value="Exosortase_EpsH"/>
    <property type="match status" value="1"/>
</dbReference>
<name>A0A0D2JBP3_9BACT</name>
<dbReference type="GO" id="GO:0008233">
    <property type="term" value="F:peptidase activity"/>
    <property type="evidence" value="ECO:0007669"/>
    <property type="project" value="UniProtKB-KW"/>
</dbReference>
<dbReference type="InParanoid" id="A0A0D2JBP3"/>
<dbReference type="AlphaFoldDB" id="A0A0D2JBP3"/>
<dbReference type="PATRIC" id="fig|1429043.3.peg.3164"/>
<keyword evidence="4 8" id="KW-0812">Transmembrane</keyword>
<evidence type="ECO:0000256" key="8">
    <source>
        <dbReference type="SAM" id="Phobius"/>
    </source>
</evidence>
<dbReference type="NCBIfam" id="TIGR02602">
    <property type="entry name" value="8TM_EpsH"/>
    <property type="match status" value="1"/>
</dbReference>
<reference evidence="9 10" key="1">
    <citation type="submission" date="2013-11" db="EMBL/GenBank/DDBJ databases">
        <title>Metagenomic analysis of a methanogenic consortium involved in long chain n-alkane degradation.</title>
        <authorList>
            <person name="Davidova I.A."/>
            <person name="Callaghan A.V."/>
            <person name="Wawrik B."/>
            <person name="Pruitt S."/>
            <person name="Marks C."/>
            <person name="Duncan K.E."/>
            <person name="Suflita J.M."/>
        </authorList>
    </citation>
    <scope>NUCLEOTIDE SEQUENCE [LARGE SCALE GENOMIC DNA]</scope>
    <source>
        <strain evidence="9 10">SPR</strain>
    </source>
</reference>
<evidence type="ECO:0000256" key="3">
    <source>
        <dbReference type="ARBA" id="ARBA00022670"/>
    </source>
</evidence>
<feature type="transmembrane region" description="Helical" evidence="8">
    <location>
        <begin position="222"/>
        <end position="242"/>
    </location>
</feature>
<dbReference type="EMBL" id="AZAC01000017">
    <property type="protein sequence ID" value="KIX13206.1"/>
    <property type="molecule type" value="Genomic_DNA"/>
</dbReference>